<evidence type="ECO:0000313" key="4">
    <source>
        <dbReference type="Proteomes" id="UP000000542"/>
    </source>
</evidence>
<evidence type="ECO:0000259" key="2">
    <source>
        <dbReference type="PROSITE" id="PS51823"/>
    </source>
</evidence>
<dbReference type="PANTHER" id="PTHR12601:SF6">
    <property type="entry name" value="CLUSTERED MITOCHONDRIA PROTEIN HOMOLOG"/>
    <property type="match status" value="1"/>
</dbReference>
<dbReference type="GO" id="GO:0031514">
    <property type="term" value="C:motile cilium"/>
    <property type="evidence" value="ECO:0000266"/>
    <property type="project" value="GeneDB"/>
</dbReference>
<feature type="domain" description="Clu" evidence="2">
    <location>
        <begin position="11"/>
        <end position="238"/>
    </location>
</feature>
<organism evidence="3 4">
    <name type="scientific">Leishmania major</name>
    <dbReference type="NCBI Taxonomy" id="5664"/>
    <lineage>
        <taxon>Eukaryota</taxon>
        <taxon>Discoba</taxon>
        <taxon>Euglenozoa</taxon>
        <taxon>Kinetoplastea</taxon>
        <taxon>Metakinetoplastina</taxon>
        <taxon>Trypanosomatida</taxon>
        <taxon>Trypanosomatidae</taxon>
        <taxon>Leishmaniinae</taxon>
        <taxon>Leishmania</taxon>
    </lineage>
</organism>
<reference evidence="3 4" key="2">
    <citation type="journal article" date="2011" name="Genome Res.">
        <title>Chromosome and gene copy number variation allow major structural change between species and strains of Leishmania.</title>
        <authorList>
            <person name="Rogers M.B."/>
            <person name="Hilley J.D."/>
            <person name="Dickens N.J."/>
            <person name="Wilkes J."/>
            <person name="Bates P.A."/>
            <person name="Depledge D.P."/>
            <person name="Harris D."/>
            <person name="Her Y."/>
            <person name="Herzyk P."/>
            <person name="Imamura H."/>
            <person name="Otto T.D."/>
            <person name="Sanders M."/>
            <person name="Seeger K."/>
            <person name="Dujardin J.C."/>
            <person name="Berriman M."/>
            <person name="Smith D.F."/>
            <person name="Hertz-Fowler C."/>
            <person name="Mottram J.C."/>
        </authorList>
    </citation>
    <scope>NUCLEOTIDE SEQUENCE [LARGE SCALE GENOMIC DNA]</scope>
    <source>
        <strain evidence="4">MHOM/IL/81/Friedlin</strain>
    </source>
</reference>
<dbReference type="VEuPathDB" id="TriTrypDB:LmjF.16.1660"/>
<dbReference type="GeneID" id="5650719"/>
<reference evidence="3 4" key="1">
    <citation type="journal article" date="2005" name="Science">
        <title>The genome of the kinetoplastid parasite, Leishmania major.</title>
        <authorList>
            <person name="Ivens A.C."/>
            <person name="Peacock C.S."/>
            <person name="Worthey E.A."/>
            <person name="Murphy L."/>
            <person name="Aggarwal G."/>
            <person name="Berriman M."/>
            <person name="Sisk E."/>
            <person name="Rajandream M.A."/>
            <person name="Adlem E."/>
            <person name="Aert R."/>
            <person name="Anupama A."/>
            <person name="Apostolou Z."/>
            <person name="Attipoe P."/>
            <person name="Bason N."/>
            <person name="Bauser C."/>
            <person name="Beck A."/>
            <person name="Beverley S.M."/>
            <person name="Bianchettin G."/>
            <person name="Borzym K."/>
            <person name="Bothe G."/>
            <person name="Bruschi C.V."/>
            <person name="Collins M."/>
            <person name="Cadag E."/>
            <person name="Ciarloni L."/>
            <person name="Clayton C."/>
            <person name="Coulson R.M."/>
            <person name="Cronin A."/>
            <person name="Cruz A.K."/>
            <person name="Davies R.M."/>
            <person name="De Gaudenzi J."/>
            <person name="Dobson D.E."/>
            <person name="Duesterhoeft A."/>
            <person name="Fazelina G."/>
            <person name="Fosker N."/>
            <person name="Frasch A.C."/>
            <person name="Fraser A."/>
            <person name="Fuchs M."/>
            <person name="Gabel C."/>
            <person name="Goble A."/>
            <person name="Goffeau A."/>
            <person name="Harris D."/>
            <person name="Hertz-Fowler C."/>
            <person name="Hilbert H."/>
            <person name="Horn D."/>
            <person name="Huang Y."/>
            <person name="Klages S."/>
            <person name="Knights A."/>
            <person name="Kube M."/>
            <person name="Larke N."/>
            <person name="Litvin L."/>
            <person name="Lord A."/>
            <person name="Louie T."/>
            <person name="Marra M."/>
            <person name="Masuy D."/>
            <person name="Matthews K."/>
            <person name="Michaeli S."/>
            <person name="Mottram J.C."/>
            <person name="Muller-Auer S."/>
            <person name="Munden H."/>
            <person name="Nelson S."/>
            <person name="Norbertczak H."/>
            <person name="Oliver K."/>
            <person name="O'neil S."/>
            <person name="Pentony M."/>
            <person name="Pohl T.M."/>
            <person name="Price C."/>
            <person name="Purnelle B."/>
            <person name="Quail M.A."/>
            <person name="Rabbinowitsch E."/>
            <person name="Reinhardt R."/>
            <person name="Rieger M."/>
            <person name="Rinta J."/>
            <person name="Robben J."/>
            <person name="Robertson L."/>
            <person name="Ruiz J.C."/>
            <person name="Rutter S."/>
            <person name="Saunders D."/>
            <person name="Schafer M."/>
            <person name="Schein J."/>
            <person name="Schwartz D.C."/>
            <person name="Seeger K."/>
            <person name="Seyler A."/>
            <person name="Sharp S."/>
            <person name="Shin H."/>
            <person name="Sivam D."/>
            <person name="Squares R."/>
            <person name="Squares S."/>
            <person name="Tosato V."/>
            <person name="Vogt C."/>
            <person name="Volckaert G."/>
            <person name="Wambutt R."/>
            <person name="Warren T."/>
            <person name="Wedler H."/>
            <person name="Woodward J."/>
            <person name="Zhou S."/>
            <person name="Zimmermann W."/>
            <person name="Smith D.F."/>
            <person name="Blackwell J.M."/>
            <person name="Stuart K.D."/>
            <person name="Barrell B."/>
            <person name="Myler P.J."/>
        </authorList>
    </citation>
    <scope>NUCLEOTIDE SEQUENCE [LARGE SCALE GENOMIC DNA]</scope>
    <source>
        <strain evidence="4">MHOM/IL/81/Friedlin</strain>
    </source>
</reference>
<dbReference type="PANTHER" id="PTHR12601">
    <property type="entry name" value="EUKARYOTIC TRANSLATION INITIATION FACTOR 3 SUBUNIT EIF-3"/>
    <property type="match status" value="1"/>
</dbReference>
<dbReference type="KEGG" id="lma:LMJF_16_1660"/>
<keyword evidence="1" id="KW-0963">Cytoplasm</keyword>
<name>Q4QEJ9_LEIMA</name>
<dbReference type="InParanoid" id="Q4QEJ9"/>
<keyword evidence="4" id="KW-1185">Reference proteome</keyword>
<proteinExistence type="predicted"/>
<dbReference type="HOGENOM" id="CLU_223707_0_0_1"/>
<dbReference type="GO" id="GO:0044458">
    <property type="term" value="P:motile cilium assembly"/>
    <property type="evidence" value="ECO:0000266"/>
    <property type="project" value="GeneDB"/>
</dbReference>
<dbReference type="eggNOG" id="ENOG502QV1N">
    <property type="taxonomic scope" value="Eukaryota"/>
</dbReference>
<dbReference type="SUPFAM" id="SSF48452">
    <property type="entry name" value="TPR-like"/>
    <property type="match status" value="1"/>
</dbReference>
<dbReference type="EMBL" id="FR796412">
    <property type="protein sequence ID" value="CAJ04228.1"/>
    <property type="molecule type" value="Genomic_DNA"/>
</dbReference>
<accession>Q4QEJ9</accession>
<sequence>MESQLAICKNPSFPIQQTAPKPYLAVCAEITPKGRNWNAEFQLAWEMENDSIEQAELRMRILHQIERDFEREAADTIVKIVRLEKDMPAELLNFVQCFRVRNIFFRILPDSRSGRNYIASLRGILQSDSHLLSVPLSTMFYYRGMPVLAQALVPMTKRPKRLYGVHSANDVEVEAELAFIAEALHIPLPDTGIEVYEALDGRYYVTNSNATLTPLFVDDTIMKRQEMLRVCPEVVEGADNTMEVLDDRALQETVLQVCCSSTTATVSATLTQVCESLHARGVNLCLLKQVAHRLLFAGHYDIRAVEQTVQLLACEMLCRAVKQEFYIEIQGKRMAYDELFLTRTLSKYFALVFAPSPQFRAKFLDVVSKKYGITAEDEDLIDVLVSFRTEWKQRIMDRVCHLLGATIRKENGAMQVTWRPFANSSVIPQLVDPAVAIQLAAVYNRVRTDPPHWYAFCLPLRWKVACWQRNFAEALSLVREGAAAQEERTGPQHLIRLMMERSVCHVSFQTHDWQCIQDGRSRFPTVLAGYEQWASRKTQGRRCIEYGFWLVDVAEALIEAPAELRSCVEEAVYYFYNAIARMPAYLRSEHGAWLHLQPYMGLLRCKKLLPSCSVDTHALVQHSVELSKVGWASDFFISYLSELGRQLEYEGNFADAIQVLLTAISLSKEKPTFAPDLHTLLADAAHVYRSWDLRTHADACLELTNEAIRYAAKYYGVESREYGVALNNRGSIEIELGWFGRAEETLRNAGAALNAAGVPHGDPDYVAYARNLDTLWRRRHPSQPRSTHLPRFLRRFPFLESACEGIPWDDVRPIEDGRFAELARNRAREAEGTKEAYRLEADMKQRVGEIFRALLSGATLKQYPFLPAQLEGVYVEGLSLMYDRIFLELATQWQHTPAASPARHLQERRMLAYVSVKGRRMADRRAYEHHVEDTFLERYGTSVNVLLPVDFSEVVEDAEVQSLMSEYERLKAHRAPTAELNEAQARIGHRVDAFESEQWGWRQAISAWVPERLLHSCCLRDLSRDGALRDLLTAHQHATHTGEIVMPQDILEARIEALCMSIWERGQLDRLYCRSESHQLQQRYRLSSPRVHLQPLDAIFEDLLEPWSGSLHASTDPDDRDHVVAAVHRRARLNADAEYLEQWYPCLRGTQCPTWMLVGLPHRFDAAYQRERVQWQKSDDSNSAVALVRLRQYLAFIQTRAHKARVGVMRSRIRAEAMYPFLCLRYDGVHVLDLALGEDRIFCEHYADYTRLSSESKLSARQLQSCEERMKARAAVLAQQLREREAALEHRFGSYLRSGDAPLQWSSTFIEYTPRVLQYEKYHLAHKKEVAGSKAARDSARCAHRLRRCIRHMSQDQFQRRLIRGSYGEEIAERYPYLSLMPIASVSLTTLPFECRQEFRMLHATLFAPLRETQEDMEGNMKRSNAATAVPASHLCASLRAYRPESVATKTHQLTCIVEKMAQEELDAQVRLLKAFPSIPHSVLGVPTTQLVLPPNFEQQWSRAAKEGFNGPSTLEVYSALVECATFTRALPLARQYLDELTLASQPFLLYTTRQCVYLRHLPLRDDGRYTALLEKYGALLERSPPTSPECALQRVRLAARADQLALRATRQWDRLLRQFPQPPALSDDQLVHLQRHPAMLRTTQRAPDTAIDPHTTQTILEDLENQQRQDTERAIADAELHSDLSFLHSSTEAQDVTGTSTLLQSYETAEQSLQTPSQLNQDDIPYENEIHGKTTNIKQNASSSIIHPAIPSRHENHTKPRVAPTPIPHEYDGFNKITSTYPFLRLHEEEGWVEALGADEAFQRLAAEYADLVCDPRKNAAALRAVENGMNERGDAVAAALRRAAAMEELASRYPFLRLHEEEGWVEALGADEAFQRLAAEYADLVCDPRKNAAALRAVENAMNERSDAVAAALRRAAAMEELASRYPFLRLHEEEGWVEALGADEAFQGLAAEYADLVCDPRKNAAALRAVENAMNERGDAVAAALRRAAAMEELASRYPFLRLHEEEGWVEALGADEAFQRLAAEYADLVCDPRKNAAALRAVENGMNERGDAVAAALRRAAAMEELASRYPFLRLHEEEGWVEALGADEAFQRLAAEYADLVCDPRKNAAALRAVENAMNERGDAVAAALRRAAAMEELASRYPFLRLHEEEGWVEALGADEAFQGLAAEYADLVCDPEKNAAALRAVENGMNERGDAVAAALRRAAAMEELASRYPFLRLHEEEGWVEALGADEAFQGLAVEYADLVCDPRKNAAALRAVENAMNERGDAVAAALRRAAAMEELASRYPFLRLHEEEGWVEALGADEAFQRLAAEYADLVCDPEKNAAALRAVENAMNERGDAVAAALRRAAAMEELASRYPFLRLHEEEGWVEALGADEAFQRLAAEYADLVCDPRKNAAALRAVENAMNERGDAVAAALRRAAAMEELASRYPFLRLHEEEGWVEALGADEAFQGLAAEYADLVCDPEKNAAALRAVENGMNERGDAVAAALRRAAAMEELASRYPFLRLHEEEGWVEALGADEAFQGLAAEYADLVCDPEKNAAALRAVENAMNERGDAVAAALRRAAAMEELASRYPFLRLHEEEGWVEALGADEAFQGLAAEYADLVCDPEKNAAALRAVENGMNERGDAVAAALRRAAAMEELASRYPFLRLHEEEGWVEALGADEAFQRLAAEYADLVCDPEKNAAALRAVENAMNERGDAVAAALRRAAAMEELASRYPFLRLHEEEGWVEALGADEAFQRLAAEYADLVCDPRKNAAALRAVENAMNERGDAVAAALRRAAAMEELASRYPFLRLHEEEGWVEALGADEAFQGLAAEYADLVCDPRKNAAALRAVENAMNERGDAVAAALRRAAAMEELASRYPFLRLHEEEGWVEALGADEAFQRLAAEYADLVCDPEKNAAALRAVENGMNERGDAVAAALRRAAAMEELASRYPFLRLHEEEGWVEALGADEAFQRLAAEYADLVWDPRKNAAALRAVENAMNERGDAVAAALRRAAAMEELASRYPFLRLHEEEGWVEALGADEAFQGLAAEYADLVCDPEKNAAALRAVENGMNERGDAVAAALRRAAAMEELASRYPFLRLHEEEGWVEALGADEAFQGLAAEYADLVCDPRKNAAALRAVENAMNERGDAVAAALRRAAAMEELASRYPFLRLHEEEGWVEALGADEAFQRLAAEYADLVWDPRKNAAALRAVENAMNERGDAVAAALRRAAAMEELASRYPFLRLHEEEGWVEALGADEAFQRLAAEYADLVWDPRKNAAALRAVENAMNERGDAVAAALRRAAAMEELASRYPFLRLHEEEGWVEALGADEAFQGLAAEYADLVCDPEKNAAALRAVENGMNERGDAVAAALRRAAAMEELASRYPFLRLHEEEGWVEALGADEAFQRLAAEYADLVCDPRKNAAALRAVENAMNERGDAVAAALRRAAAMEELASRYPFLRLHEEEGWVEALGADEAFQRLAAEYADLVCDPRKNAAALRAVENGMNERGDAVAAALRRAAAMEELASRYPFLRLHEEEGWVEALGADEAFQRLAAEYADLVCDPRKNAAALRAVENGMNERGDAVAAALRRAAAMEELASRYPFLRLHEEEGWVEALGADEAFQRLAAEYADLVCDPEKNAAALRAVENGMKERGDAVAAALRRAAAMEELASRYPFLRLHEEEGWVEALGADEAFQRLAAEYADLVCDPEKNAAALRAVENGMKERGDAVAAALRRAAAMEELASRYPFLRLHEEEGWVEALGADEAFQGLAAEYADLVCDPRKNAAALRAVENAMKERGRWVGVLLSEKGFCELLDGVIAEEDTSRCRMRASEGDGRGVIVFDALLESEEVERNRIISLEEERLSSLSSALFLERSALSEATRARFEKAFADCSAEEAAGRKAVQLEAYARLASVAVEFVQNEEKARRCAIHAVEEAAALELADAALRDREAAAEQMRLRQHRALADCESVEGDVRGQVAADEAAARFSVAAPFLMSEEALQRKEILSMEQQSAVQLAMRESCERGVVLRKMLSRLSAFIESSVEKEAESRSALELLETRTRDALAEDAKKHTEALSLVAARRSSLLQSETLTREGVELDEKGTRESLKGEYQLLRESVASKYPGATESHKAHAKLEATEALLPMEENSLDIALSSEQSVALLQRAGRGRLLRKKLQRRLENRRRDILKQGVSHILAEEFTGRRTIVGDEYLQRQGLRDQYDRAVPMTHYDDPVDVALQQLMIAEESERDNILSDYILARGAIERAEHKQFLKQKALLWVSGALEFSDDEEVADLHLSDFQGTESTLTAGSRTNRSRTRYKGFELDALGRFLLDYEKDINQMQTTLADFRRSVAIVHDQLKDARDRAAQEIVRGGTGAIWVPARPLPLADLVRGPNTQYEGKRAHRAL</sequence>
<dbReference type="InterPro" id="IPR027523">
    <property type="entry name" value="CLU_prot"/>
</dbReference>
<dbReference type="OMA" id="CDARKNA"/>
<dbReference type="InterPro" id="IPR025697">
    <property type="entry name" value="CLU_dom"/>
</dbReference>
<protein>
    <recommendedName>
        <fullName evidence="2">Clu domain-containing protein</fullName>
    </recommendedName>
</protein>
<dbReference type="GO" id="GO:0005737">
    <property type="term" value="C:cytoplasm"/>
    <property type="evidence" value="ECO:0000318"/>
    <property type="project" value="GO_Central"/>
</dbReference>
<evidence type="ECO:0000313" key="3">
    <source>
        <dbReference type="EMBL" id="CAJ04228.1"/>
    </source>
</evidence>
<dbReference type="RefSeq" id="XP_001682249.1">
    <property type="nucleotide sequence ID" value="XM_001682197.1"/>
</dbReference>
<gene>
    <name evidence="3" type="ORF">LMJF_16_1660</name>
</gene>
<dbReference type="InterPro" id="IPR011990">
    <property type="entry name" value="TPR-like_helical_dom_sf"/>
</dbReference>
<dbReference type="PROSITE" id="PS50096">
    <property type="entry name" value="IQ"/>
    <property type="match status" value="1"/>
</dbReference>
<dbReference type="Proteomes" id="UP000000542">
    <property type="component" value="Chromosome 16"/>
</dbReference>
<dbReference type="PROSITE" id="PS51823">
    <property type="entry name" value="CLU"/>
    <property type="match status" value="1"/>
</dbReference>
<dbReference type="Pfam" id="PF24610">
    <property type="entry name" value="DUF7623"/>
    <property type="match status" value="26"/>
</dbReference>
<dbReference type="Pfam" id="PF13236">
    <property type="entry name" value="CLU"/>
    <property type="match status" value="1"/>
</dbReference>
<dbReference type="VEuPathDB" id="TriTrypDB:LMJLV39_160023500"/>
<dbReference type="InterPro" id="IPR056040">
    <property type="entry name" value="DUF7623"/>
</dbReference>
<dbReference type="VEuPathDB" id="TriTrypDB:LMJFC_160025400"/>
<evidence type="ECO:0000256" key="1">
    <source>
        <dbReference type="ARBA" id="ARBA00022490"/>
    </source>
</evidence>
<dbReference type="VEuPathDB" id="TriTrypDB:LMJSD75_160023200"/>